<sequence length="192" mass="21744">MIVLRPAPSSVDASDGSEGETDWETNPRYRDGAELTRLCSSMPRPAFTFSKDWDKLKKRNAELILESLERSSSWDEFEALQIIQAVESGCRSDDSAEARIEDGYMYKLLEPWFTLDNISQDPEERGWTFLMIMQIDGCSAALGDWEKRQIFLSEVPEGIRKIASSAQHLPQIDRVPNDPEADLLQGEGAEQQ</sequence>
<keyword evidence="3" id="KW-1185">Reference proteome</keyword>
<accession>A0A0B1S3N2</accession>
<reference evidence="2 3" key="1">
    <citation type="submission" date="2014-03" db="EMBL/GenBank/DDBJ databases">
        <title>Draft genome of the hookworm Oesophagostomum dentatum.</title>
        <authorList>
            <person name="Mitreva M."/>
        </authorList>
    </citation>
    <scope>NUCLEOTIDE SEQUENCE [LARGE SCALE GENOMIC DNA]</scope>
    <source>
        <strain evidence="2 3">OD-Hann</strain>
    </source>
</reference>
<dbReference type="Proteomes" id="UP000053660">
    <property type="component" value="Unassembled WGS sequence"/>
</dbReference>
<dbReference type="AlphaFoldDB" id="A0A0B1S3N2"/>
<evidence type="ECO:0000256" key="1">
    <source>
        <dbReference type="SAM" id="MobiDB-lite"/>
    </source>
</evidence>
<feature type="region of interest" description="Disordered" evidence="1">
    <location>
        <begin position="1"/>
        <end position="27"/>
    </location>
</feature>
<feature type="region of interest" description="Disordered" evidence="1">
    <location>
        <begin position="172"/>
        <end position="192"/>
    </location>
</feature>
<dbReference type="EMBL" id="KN604610">
    <property type="protein sequence ID" value="KHJ79529.1"/>
    <property type="molecule type" value="Genomic_DNA"/>
</dbReference>
<proteinExistence type="predicted"/>
<protein>
    <submittedName>
        <fullName evidence="2">Uncharacterized protein</fullName>
    </submittedName>
</protein>
<evidence type="ECO:0000313" key="2">
    <source>
        <dbReference type="EMBL" id="KHJ79529.1"/>
    </source>
</evidence>
<organism evidence="2 3">
    <name type="scientific">Oesophagostomum dentatum</name>
    <name type="common">Nodular worm</name>
    <dbReference type="NCBI Taxonomy" id="61180"/>
    <lineage>
        <taxon>Eukaryota</taxon>
        <taxon>Metazoa</taxon>
        <taxon>Ecdysozoa</taxon>
        <taxon>Nematoda</taxon>
        <taxon>Chromadorea</taxon>
        <taxon>Rhabditida</taxon>
        <taxon>Rhabditina</taxon>
        <taxon>Rhabditomorpha</taxon>
        <taxon>Strongyloidea</taxon>
        <taxon>Strongylidae</taxon>
        <taxon>Oesophagostomum</taxon>
    </lineage>
</organism>
<evidence type="ECO:0000313" key="3">
    <source>
        <dbReference type="Proteomes" id="UP000053660"/>
    </source>
</evidence>
<gene>
    <name evidence="2" type="ORF">OESDEN_20822</name>
</gene>
<name>A0A0B1S3N2_OESDE</name>